<name>A0ABV7CCV4_9VIBR</name>
<keyword evidence="5" id="KW-1185">Reference proteome</keyword>
<reference evidence="5" key="1">
    <citation type="journal article" date="2019" name="Int. J. Syst. Evol. Microbiol.">
        <title>The Global Catalogue of Microorganisms (GCM) 10K type strain sequencing project: providing services to taxonomists for standard genome sequencing and annotation.</title>
        <authorList>
            <consortium name="The Broad Institute Genomics Platform"/>
            <consortium name="The Broad Institute Genome Sequencing Center for Infectious Disease"/>
            <person name="Wu L."/>
            <person name="Ma J."/>
        </authorList>
    </citation>
    <scope>NUCLEOTIDE SEQUENCE [LARGE SCALE GENOMIC DNA]</scope>
    <source>
        <strain evidence="5">KCTC 62784</strain>
    </source>
</reference>
<dbReference type="InterPro" id="IPR003723">
    <property type="entry name" value="Precorrin-6x_reduct"/>
</dbReference>
<dbReference type="PANTHER" id="PTHR36925:SF1">
    <property type="entry name" value="COBALT-PRECORRIN-6A REDUCTASE"/>
    <property type="match status" value="1"/>
</dbReference>
<proteinExistence type="predicted"/>
<evidence type="ECO:0000256" key="3">
    <source>
        <dbReference type="ARBA" id="ARBA00023002"/>
    </source>
</evidence>
<dbReference type="EC" id="1.3.1.54" evidence="4"/>
<dbReference type="PROSITE" id="PS51014">
    <property type="entry name" value="COBK_CBIJ"/>
    <property type="match status" value="1"/>
</dbReference>
<dbReference type="NCBIfam" id="TIGR00715">
    <property type="entry name" value="precor6x_red"/>
    <property type="match status" value="1"/>
</dbReference>
<dbReference type="GO" id="GO:0016994">
    <property type="term" value="F:precorrin-6A reductase activity"/>
    <property type="evidence" value="ECO:0007669"/>
    <property type="project" value="UniProtKB-EC"/>
</dbReference>
<comment type="caution">
    <text evidence="4">The sequence shown here is derived from an EMBL/GenBank/DDBJ whole genome shotgun (WGS) entry which is preliminary data.</text>
</comment>
<organism evidence="4 5">
    <name type="scientific">Vibrio zhugei</name>
    <dbReference type="NCBI Taxonomy" id="2479546"/>
    <lineage>
        <taxon>Bacteria</taxon>
        <taxon>Pseudomonadati</taxon>
        <taxon>Pseudomonadota</taxon>
        <taxon>Gammaproteobacteria</taxon>
        <taxon>Vibrionales</taxon>
        <taxon>Vibrionaceae</taxon>
        <taxon>Vibrio</taxon>
    </lineage>
</organism>
<dbReference type="Pfam" id="PF02571">
    <property type="entry name" value="CbiJ"/>
    <property type="match status" value="1"/>
</dbReference>
<protein>
    <submittedName>
        <fullName evidence="4">Precorrin-6A reductase</fullName>
        <ecNumber evidence="4">1.3.1.54</ecNumber>
    </submittedName>
</protein>
<evidence type="ECO:0000256" key="1">
    <source>
        <dbReference type="ARBA" id="ARBA00004953"/>
    </source>
</evidence>
<evidence type="ECO:0000313" key="4">
    <source>
        <dbReference type="EMBL" id="MFC3025061.1"/>
    </source>
</evidence>
<accession>A0ABV7CCV4</accession>
<evidence type="ECO:0000313" key="5">
    <source>
        <dbReference type="Proteomes" id="UP001595384"/>
    </source>
</evidence>
<gene>
    <name evidence="4" type="primary">cobK</name>
    <name evidence="4" type="ORF">ACFODT_14740</name>
</gene>
<dbReference type="Proteomes" id="UP001595384">
    <property type="component" value="Unassembled WGS sequence"/>
</dbReference>
<dbReference type="EMBL" id="JBHRSE010000103">
    <property type="protein sequence ID" value="MFC3025061.1"/>
    <property type="molecule type" value="Genomic_DNA"/>
</dbReference>
<keyword evidence="3 4" id="KW-0560">Oxidoreductase</keyword>
<dbReference type="RefSeq" id="WP_123014267.1">
    <property type="nucleotide sequence ID" value="NZ_AP024912.1"/>
</dbReference>
<keyword evidence="2" id="KW-0169">Cobalamin biosynthesis</keyword>
<dbReference type="PANTHER" id="PTHR36925">
    <property type="entry name" value="COBALT-PRECORRIN-6A REDUCTASE"/>
    <property type="match status" value="1"/>
</dbReference>
<comment type="pathway">
    <text evidence="1">Cofactor biosynthesis; adenosylcobalamin biosynthesis.</text>
</comment>
<evidence type="ECO:0000256" key="2">
    <source>
        <dbReference type="ARBA" id="ARBA00022573"/>
    </source>
</evidence>
<sequence>MSDKKLLVFGGTNNSVMLCEALDNYTHSYTLSVASEAGEQISQHLAGSLIRGRMDFNEMIHYLRDNYINMIIDSAHAHSDILHQNILCAAQELGIPVIRFEPPTEMVYDPMVVNVRSVSEACHHVAASMKTVLLTTGTKELDVFCESLPDKRLIARIMPTTEVMTYCESLGLGINNLIAMRGPFSVAFNRALYEQIEPDVVITKQCAETGSFLDTVKPCVEMGIPCIVIAKPKLPVEANYSQVLESLEDAEALFSEWSR</sequence>